<accession>A0A4U6X3Y2</accession>
<evidence type="ECO:0000313" key="4">
    <source>
        <dbReference type="EMBL" id="TKW49875.1"/>
    </source>
</evidence>
<dbReference type="EMBL" id="PJEX01000467">
    <property type="protein sequence ID" value="TKW49875.1"/>
    <property type="molecule type" value="Genomic_DNA"/>
</dbReference>
<sequence>MPRLSYARDPDHVRQISQHLEKVGMLKIKLGFPDSNSDYLRQLLHSLHEHHDHRLPISHSATRGWFWDVRPSQETGFQAADHHHHHQARSETMDDFPWHTDCSYEEPPPRYFALQVLQHDRYGGGTRLGELLPASARAALRAPEYRISIPAEFVKDPSRRHIRAAVLAAAGPGGGGGGEGPDDDDVDGESTTHLIRYREDILEPLTDRASRALAGREVRARATVHLRSSDLPAGSVILMDNRRWLHARNRVNDPARHLRRVRWDVRPFDGGGDAPESRA</sequence>
<evidence type="ECO:0000259" key="3">
    <source>
        <dbReference type="Pfam" id="PF02668"/>
    </source>
</evidence>
<reference evidence="4 5" key="1">
    <citation type="journal article" date="2019" name="PLoS ONE">
        <title>Comparative genome analysis indicates high evolutionary potential of pathogenicity genes in Colletotrichum tanaceti.</title>
        <authorList>
            <person name="Lelwala R.V."/>
            <person name="Korhonen P.K."/>
            <person name="Young N.D."/>
            <person name="Scott J.B."/>
            <person name="Ades P.A."/>
            <person name="Gasser R.B."/>
            <person name="Taylor P.W.J."/>
        </authorList>
    </citation>
    <scope>NUCLEOTIDE SEQUENCE [LARGE SCALE GENOMIC DNA]</scope>
    <source>
        <strain evidence="4">BRIP57314</strain>
    </source>
</reference>
<keyword evidence="5" id="KW-1185">Reference proteome</keyword>
<dbReference type="SUPFAM" id="SSF51197">
    <property type="entry name" value="Clavaminate synthase-like"/>
    <property type="match status" value="1"/>
</dbReference>
<gene>
    <name evidence="4" type="ORF">CTA1_2435</name>
</gene>
<dbReference type="Pfam" id="PF02668">
    <property type="entry name" value="TauD"/>
    <property type="match status" value="1"/>
</dbReference>
<evidence type="ECO:0000313" key="5">
    <source>
        <dbReference type="Proteomes" id="UP000310108"/>
    </source>
</evidence>
<name>A0A4U6X3Y2_9PEZI</name>
<dbReference type="InterPro" id="IPR003819">
    <property type="entry name" value="TauD/TfdA-like"/>
</dbReference>
<protein>
    <recommendedName>
        <fullName evidence="3">TauD/TfdA-like domain-containing protein</fullName>
    </recommendedName>
</protein>
<dbReference type="InterPro" id="IPR042098">
    <property type="entry name" value="TauD-like_sf"/>
</dbReference>
<keyword evidence="1" id="KW-0560">Oxidoreductase</keyword>
<evidence type="ECO:0000256" key="1">
    <source>
        <dbReference type="ARBA" id="ARBA00023002"/>
    </source>
</evidence>
<feature type="region of interest" description="Disordered" evidence="2">
    <location>
        <begin position="169"/>
        <end position="188"/>
    </location>
</feature>
<proteinExistence type="predicted"/>
<dbReference type="Gene3D" id="3.60.130.10">
    <property type="entry name" value="Clavaminate synthase-like"/>
    <property type="match status" value="1"/>
</dbReference>
<organism evidence="4 5">
    <name type="scientific">Colletotrichum tanaceti</name>
    <dbReference type="NCBI Taxonomy" id="1306861"/>
    <lineage>
        <taxon>Eukaryota</taxon>
        <taxon>Fungi</taxon>
        <taxon>Dikarya</taxon>
        <taxon>Ascomycota</taxon>
        <taxon>Pezizomycotina</taxon>
        <taxon>Sordariomycetes</taxon>
        <taxon>Hypocreomycetidae</taxon>
        <taxon>Glomerellales</taxon>
        <taxon>Glomerellaceae</taxon>
        <taxon>Colletotrichum</taxon>
        <taxon>Colletotrichum destructivum species complex</taxon>
    </lineage>
</organism>
<dbReference type="Proteomes" id="UP000310108">
    <property type="component" value="Unassembled WGS sequence"/>
</dbReference>
<feature type="domain" description="TauD/TfdA-like" evidence="3">
    <location>
        <begin position="8"/>
        <end position="128"/>
    </location>
</feature>
<dbReference type="STRING" id="1306861.A0A4U6X3Y2"/>
<evidence type="ECO:0000256" key="2">
    <source>
        <dbReference type="SAM" id="MobiDB-lite"/>
    </source>
</evidence>
<comment type="caution">
    <text evidence="4">The sequence shown here is derived from an EMBL/GenBank/DDBJ whole genome shotgun (WGS) entry which is preliminary data.</text>
</comment>
<dbReference type="GO" id="GO:0016491">
    <property type="term" value="F:oxidoreductase activity"/>
    <property type="evidence" value="ECO:0007669"/>
    <property type="project" value="UniProtKB-KW"/>
</dbReference>
<dbReference type="AlphaFoldDB" id="A0A4U6X3Y2"/>